<evidence type="ECO:0000256" key="14">
    <source>
        <dbReference type="HAMAP-Rule" id="MF_01398"/>
    </source>
</evidence>
<evidence type="ECO:0000256" key="4">
    <source>
        <dbReference type="ARBA" id="ARBA00022475"/>
    </source>
</evidence>
<evidence type="ECO:0000256" key="6">
    <source>
        <dbReference type="ARBA" id="ARBA00022692"/>
    </source>
</evidence>
<evidence type="ECO:0000256" key="5">
    <source>
        <dbReference type="ARBA" id="ARBA00022547"/>
    </source>
</evidence>
<comment type="function">
    <text evidence="14">Component of the F(0) channel, it forms part of the peripheral stalk, linking F(1) to F(0).</text>
</comment>
<dbReference type="EMBL" id="JBHMAX010000019">
    <property type="protein sequence ID" value="MFB9732542.1"/>
    <property type="molecule type" value="Genomic_DNA"/>
</dbReference>
<keyword evidence="9 14" id="KW-0406">Ion transport</keyword>
<dbReference type="PANTHER" id="PTHR33445:SF1">
    <property type="entry name" value="ATP SYNTHASE SUBUNIT B"/>
    <property type="match status" value="1"/>
</dbReference>
<keyword evidence="10 14" id="KW-0472">Membrane</keyword>
<evidence type="ECO:0000313" key="17">
    <source>
        <dbReference type="EMBL" id="MFB9732542.1"/>
    </source>
</evidence>
<keyword evidence="11 14" id="KW-0066">ATP synthesis</keyword>
<keyword evidence="18" id="KW-1185">Reference proteome</keyword>
<protein>
    <recommendedName>
        <fullName evidence="14">ATP synthase subunit b</fullName>
    </recommendedName>
    <alternativeName>
        <fullName evidence="14">ATP synthase F(0) sector subunit b</fullName>
    </alternativeName>
    <alternativeName>
        <fullName evidence="14">ATPase subunit I</fullName>
    </alternativeName>
    <alternativeName>
        <fullName evidence="14">F-type ATPase subunit b</fullName>
        <shortName evidence="14">F-ATPase subunit b</shortName>
    </alternativeName>
</protein>
<keyword evidence="16" id="KW-0175">Coiled coil</keyword>
<keyword evidence="7 14" id="KW-0375">Hydrogen ion transport</keyword>
<keyword evidence="5 14" id="KW-0138">CF(0)</keyword>
<evidence type="ECO:0000256" key="7">
    <source>
        <dbReference type="ARBA" id="ARBA00022781"/>
    </source>
</evidence>
<dbReference type="HAMAP" id="MF_01398">
    <property type="entry name" value="ATP_synth_b_bprime"/>
    <property type="match status" value="1"/>
</dbReference>
<name>A0ABV5V423_9MICO</name>
<keyword evidence="4 14" id="KW-1003">Cell membrane</keyword>
<dbReference type="CDD" id="cd06503">
    <property type="entry name" value="ATP-synt_Fo_b"/>
    <property type="match status" value="1"/>
</dbReference>
<evidence type="ECO:0000256" key="15">
    <source>
        <dbReference type="RuleBase" id="RU003848"/>
    </source>
</evidence>
<dbReference type="NCBIfam" id="TIGR01144">
    <property type="entry name" value="ATP_synt_b"/>
    <property type="match status" value="1"/>
</dbReference>
<evidence type="ECO:0000256" key="12">
    <source>
        <dbReference type="ARBA" id="ARBA00025198"/>
    </source>
</evidence>
<dbReference type="InterPro" id="IPR028987">
    <property type="entry name" value="ATP_synth_B-like_membr_sf"/>
</dbReference>
<dbReference type="InterPro" id="IPR005864">
    <property type="entry name" value="ATP_synth_F0_bsu_bac"/>
</dbReference>
<dbReference type="SUPFAM" id="SSF81573">
    <property type="entry name" value="F1F0 ATP synthase subunit B, membrane domain"/>
    <property type="match status" value="1"/>
</dbReference>
<evidence type="ECO:0000256" key="8">
    <source>
        <dbReference type="ARBA" id="ARBA00022989"/>
    </source>
</evidence>
<reference evidence="17 18" key="1">
    <citation type="submission" date="2024-09" db="EMBL/GenBank/DDBJ databases">
        <authorList>
            <person name="Sun Q."/>
            <person name="Mori K."/>
        </authorList>
    </citation>
    <scope>NUCLEOTIDE SEQUENCE [LARGE SCALE GENOMIC DNA]</scope>
    <source>
        <strain evidence="17 18">JCM 12763</strain>
    </source>
</reference>
<gene>
    <name evidence="14" type="primary">atpF</name>
    <name evidence="17" type="ORF">ACFFN0_10860</name>
</gene>
<accession>A0ABV5V423</accession>
<organism evidence="17 18">
    <name type="scientific">Ornithinimicrobium kibberense</name>
    <dbReference type="NCBI Taxonomy" id="282060"/>
    <lineage>
        <taxon>Bacteria</taxon>
        <taxon>Bacillati</taxon>
        <taxon>Actinomycetota</taxon>
        <taxon>Actinomycetes</taxon>
        <taxon>Micrococcales</taxon>
        <taxon>Ornithinimicrobiaceae</taxon>
        <taxon>Ornithinimicrobium</taxon>
    </lineage>
</organism>
<comment type="subcellular location">
    <subcellularLocation>
        <location evidence="1 14">Cell membrane</location>
        <topology evidence="1 14">Single-pass membrane protein</topology>
    </subcellularLocation>
</comment>
<comment type="function">
    <text evidence="12 14">F(1)F(0) ATP synthase produces ATP from ADP in the presence of a proton or sodium gradient. F-type ATPases consist of two structural domains, F(1) containing the extramembraneous catalytic core and F(0) containing the membrane proton channel, linked together by a central stalk and a peripheral stalk. During catalysis, ATP synthesis in the catalytic domain of F(1) is coupled via a rotary mechanism of the central stalk subunits to proton translocation.</text>
</comment>
<sequence>MEHTTIATGVLRAAEPIGAGEDAVPILPYMPELIFGLIVFGLFYWFVAKKIVPTLEKVYAERTAAIEGGMQAAEQAQAEAAAAKKQYEDQLGEARAEAARIREQAKEQGAQIIAEMRQQAQTEANRITETAHKQVEAERQQAMVQLRGEVGAISTALASKIVGESLHDEARQSGIVDRFLGDLESGAISPQRLGAEQGR</sequence>
<keyword evidence="3 14" id="KW-0813">Transport</keyword>
<evidence type="ECO:0000256" key="9">
    <source>
        <dbReference type="ARBA" id="ARBA00023065"/>
    </source>
</evidence>
<dbReference type="RefSeq" id="WP_377466368.1">
    <property type="nucleotide sequence ID" value="NZ_JBHMAX010000019.1"/>
</dbReference>
<feature type="coiled-coil region" evidence="16">
    <location>
        <begin position="66"/>
        <end position="111"/>
    </location>
</feature>
<dbReference type="InterPro" id="IPR002146">
    <property type="entry name" value="ATP_synth_b/b'su_bac/chlpt"/>
</dbReference>
<dbReference type="PANTHER" id="PTHR33445">
    <property type="entry name" value="ATP SYNTHASE SUBUNIT B', CHLOROPLASTIC"/>
    <property type="match status" value="1"/>
</dbReference>
<evidence type="ECO:0000313" key="18">
    <source>
        <dbReference type="Proteomes" id="UP001589613"/>
    </source>
</evidence>
<comment type="subunit">
    <text evidence="13 14">F-type ATPases have 2 components, F(1) - the catalytic core - and F(0) - the membrane proton channel. F(1) has five subunits: alpha(3), beta(3), gamma(1), delta(1), epsilon(1). F(0) has three main subunits: a(1), b(2) and c(10-14). The alpha and beta chains form an alternating ring which encloses part of the gamma chain. F(1) is attached to F(0) by a central stalk formed by the gamma and epsilon chains, while a peripheral stalk is formed by the delta and b chains.</text>
</comment>
<comment type="similarity">
    <text evidence="2 14 15">Belongs to the ATPase B chain family.</text>
</comment>
<dbReference type="InterPro" id="IPR050059">
    <property type="entry name" value="ATP_synthase_B_chain"/>
</dbReference>
<evidence type="ECO:0000256" key="16">
    <source>
        <dbReference type="SAM" id="Coils"/>
    </source>
</evidence>
<dbReference type="Proteomes" id="UP001589613">
    <property type="component" value="Unassembled WGS sequence"/>
</dbReference>
<evidence type="ECO:0000256" key="1">
    <source>
        <dbReference type="ARBA" id="ARBA00004162"/>
    </source>
</evidence>
<proteinExistence type="inferred from homology"/>
<evidence type="ECO:0000256" key="13">
    <source>
        <dbReference type="ARBA" id="ARBA00025830"/>
    </source>
</evidence>
<dbReference type="NCBIfam" id="NF004412">
    <property type="entry name" value="PRK05759.1-3"/>
    <property type="match status" value="1"/>
</dbReference>
<dbReference type="Gene3D" id="1.20.5.620">
    <property type="entry name" value="F1F0 ATP synthase subunit B, membrane domain"/>
    <property type="match status" value="1"/>
</dbReference>
<feature type="transmembrane region" description="Helical" evidence="14">
    <location>
        <begin position="26"/>
        <end position="47"/>
    </location>
</feature>
<evidence type="ECO:0000256" key="11">
    <source>
        <dbReference type="ARBA" id="ARBA00023310"/>
    </source>
</evidence>
<evidence type="ECO:0000256" key="10">
    <source>
        <dbReference type="ARBA" id="ARBA00023136"/>
    </source>
</evidence>
<keyword evidence="6 14" id="KW-0812">Transmembrane</keyword>
<evidence type="ECO:0000256" key="3">
    <source>
        <dbReference type="ARBA" id="ARBA00022448"/>
    </source>
</evidence>
<comment type="caution">
    <text evidence="17">The sequence shown here is derived from an EMBL/GenBank/DDBJ whole genome shotgun (WGS) entry which is preliminary data.</text>
</comment>
<evidence type="ECO:0000256" key="2">
    <source>
        <dbReference type="ARBA" id="ARBA00005513"/>
    </source>
</evidence>
<keyword evidence="8 14" id="KW-1133">Transmembrane helix</keyword>
<dbReference type="Pfam" id="PF00430">
    <property type="entry name" value="ATP-synt_B"/>
    <property type="match status" value="1"/>
</dbReference>